<keyword evidence="3 11" id="KW-0479">Metal-binding</keyword>
<evidence type="ECO:0000256" key="8">
    <source>
        <dbReference type="ARBA" id="ARBA00023163"/>
    </source>
</evidence>
<dbReference type="PRINTS" id="PR00398">
    <property type="entry name" value="STRDHORMONER"/>
</dbReference>
<dbReference type="OrthoDB" id="5771769at2759"/>
<dbReference type="PROSITE" id="PS00031">
    <property type="entry name" value="NUCLEAR_REC_DBD_1"/>
    <property type="match status" value="1"/>
</dbReference>
<keyword evidence="7 11" id="KW-0238">DNA-binding</keyword>
<comment type="subcellular location">
    <subcellularLocation>
        <location evidence="1 11">Nucleus</location>
    </subcellularLocation>
</comment>
<evidence type="ECO:0000256" key="10">
    <source>
        <dbReference type="ARBA" id="ARBA00023242"/>
    </source>
</evidence>
<evidence type="ECO:0000256" key="2">
    <source>
        <dbReference type="ARBA" id="ARBA00008092"/>
    </source>
</evidence>
<keyword evidence="10 11" id="KW-0539">Nucleus</keyword>
<evidence type="ECO:0000256" key="4">
    <source>
        <dbReference type="ARBA" id="ARBA00022771"/>
    </source>
</evidence>
<dbReference type="Gene3D" id="3.30.50.10">
    <property type="entry name" value="Erythroid Transcription Factor GATA-1, subunit A"/>
    <property type="match status" value="1"/>
</dbReference>
<dbReference type="PANTHER" id="PTHR45805">
    <property type="entry name" value="NUCLEAR HORMONE RECEPTOR HR3-RELATED"/>
    <property type="match status" value="1"/>
</dbReference>
<evidence type="ECO:0000256" key="3">
    <source>
        <dbReference type="ARBA" id="ARBA00022723"/>
    </source>
</evidence>
<keyword evidence="5 11" id="KW-0862">Zinc</keyword>
<dbReference type="Proteomes" id="UP000245119">
    <property type="component" value="Linkage Group LG3"/>
</dbReference>
<dbReference type="PROSITE" id="PS51843">
    <property type="entry name" value="NR_LBD"/>
    <property type="match status" value="1"/>
</dbReference>
<feature type="domain" description="NR LBD" evidence="13">
    <location>
        <begin position="271"/>
        <end position="493"/>
    </location>
</feature>
<dbReference type="InterPro" id="IPR013088">
    <property type="entry name" value="Znf_NHR/GATA"/>
</dbReference>
<feature type="domain" description="Nuclear receptor" evidence="12">
    <location>
        <begin position="134"/>
        <end position="209"/>
    </location>
</feature>
<dbReference type="SUPFAM" id="SSF48508">
    <property type="entry name" value="Nuclear receptor ligand-binding domain"/>
    <property type="match status" value="1"/>
</dbReference>
<evidence type="ECO:0000256" key="11">
    <source>
        <dbReference type="RuleBase" id="RU004334"/>
    </source>
</evidence>
<dbReference type="GO" id="GO:0005634">
    <property type="term" value="C:nucleus"/>
    <property type="evidence" value="ECO:0007669"/>
    <property type="project" value="UniProtKB-SubCell"/>
</dbReference>
<keyword evidence="15" id="KW-1185">Reference proteome</keyword>
<protein>
    <recommendedName>
        <fullName evidence="16">Ecdysone-induced protein 78C</fullName>
    </recommendedName>
</protein>
<evidence type="ECO:0000256" key="1">
    <source>
        <dbReference type="ARBA" id="ARBA00004123"/>
    </source>
</evidence>
<dbReference type="SMART" id="SM00399">
    <property type="entry name" value="ZnF_C4"/>
    <property type="match status" value="1"/>
</dbReference>
<dbReference type="SMART" id="SM00430">
    <property type="entry name" value="HOLI"/>
    <property type="match status" value="1"/>
</dbReference>
<dbReference type="Pfam" id="PF00104">
    <property type="entry name" value="Hormone_recep"/>
    <property type="match status" value="1"/>
</dbReference>
<keyword evidence="8 11" id="KW-0804">Transcription</keyword>
<dbReference type="AlphaFoldDB" id="A0A2T7PKT5"/>
<dbReference type="SUPFAM" id="SSF57716">
    <property type="entry name" value="Glucocorticoid receptor-like (DNA-binding domain)"/>
    <property type="match status" value="1"/>
</dbReference>
<accession>A0A2T7PKT5</accession>
<keyword evidence="4 11" id="KW-0863">Zinc-finger</keyword>
<dbReference type="FunFam" id="3.30.50.10:FF:000044">
    <property type="entry name" value="retinoic acid receptor beta isoform X4"/>
    <property type="match status" value="1"/>
</dbReference>
<evidence type="ECO:0000259" key="12">
    <source>
        <dbReference type="PROSITE" id="PS51030"/>
    </source>
</evidence>
<keyword evidence="9 11" id="KW-0675">Receptor</keyword>
<dbReference type="InterPro" id="IPR001628">
    <property type="entry name" value="Znf_hrmn_rcpt"/>
</dbReference>
<dbReference type="Pfam" id="PF00105">
    <property type="entry name" value="zf-C4"/>
    <property type="match status" value="1"/>
</dbReference>
<dbReference type="InterPro" id="IPR000536">
    <property type="entry name" value="Nucl_hrmn_rcpt_lig-bd"/>
</dbReference>
<dbReference type="EMBL" id="PZQS01000003">
    <property type="protein sequence ID" value="PVD34012.1"/>
    <property type="molecule type" value="Genomic_DNA"/>
</dbReference>
<gene>
    <name evidence="14" type="ORF">C0Q70_05274</name>
</gene>
<dbReference type="PANTHER" id="PTHR45805:SF10">
    <property type="entry name" value="ECDYSONE-INDUCED PROTEIN 78C"/>
    <property type="match status" value="1"/>
</dbReference>
<dbReference type="PROSITE" id="PS51030">
    <property type="entry name" value="NUCLEAR_REC_DBD_2"/>
    <property type="match status" value="1"/>
</dbReference>
<dbReference type="GO" id="GO:0008270">
    <property type="term" value="F:zinc ion binding"/>
    <property type="evidence" value="ECO:0007669"/>
    <property type="project" value="UniProtKB-KW"/>
</dbReference>
<dbReference type="InterPro" id="IPR001723">
    <property type="entry name" value="Nuclear_hrmn_rcpt"/>
</dbReference>
<sequence length="502" mass="56522">MEGPDSRERVAGVTAAGRPVGNFLGVERTAQSMAKDGSTDFGRCSGIDISETCSSAEVNEKIHTFLHVESAGPSSSTGIKFENEEDQDLILELDNTEDMCPAQASSSTTVIQNALKDEGKVQQAADSNSSRQTFVPCKVCGDKASGYHYGVTSCEGCKGFFRRSIQKQIEYRCLRDGKCQVIRLNRNRCQYCRFKKCLAVGMSRDSVRYGRVPKRSKSLEEQSVSSTDSLQEQSALESRQLAIYDVILSISQAHHAHCGLTDDKIKNIPRTAATLMNKLRIPEGRTHYTDEELEVQRMLMWQQLATLITPTIHSVVEFSKRVPNFSDLSQDDQLILIKTGFFEIWLTRMARMFSRSDNMVMFEDGSLISRDEISVVYTPDFVTSMFDVSASFNMLNLNDTEIGLFTGIVLVTADRHGLSDPHGVERIQDRLIEALKLQVSRNHSTEENLFASIIMKLPELRTLGSQHNELLRWYRAQWHRVELPPLFAEIYDIPKTAEDAQM</sequence>
<evidence type="ECO:0000256" key="6">
    <source>
        <dbReference type="ARBA" id="ARBA00023015"/>
    </source>
</evidence>
<dbReference type="PRINTS" id="PR00546">
    <property type="entry name" value="THYROIDHORMR"/>
</dbReference>
<organism evidence="14 15">
    <name type="scientific">Pomacea canaliculata</name>
    <name type="common">Golden apple snail</name>
    <dbReference type="NCBI Taxonomy" id="400727"/>
    <lineage>
        <taxon>Eukaryota</taxon>
        <taxon>Metazoa</taxon>
        <taxon>Spiralia</taxon>
        <taxon>Lophotrochozoa</taxon>
        <taxon>Mollusca</taxon>
        <taxon>Gastropoda</taxon>
        <taxon>Caenogastropoda</taxon>
        <taxon>Architaenioglossa</taxon>
        <taxon>Ampullarioidea</taxon>
        <taxon>Ampullariidae</taxon>
        <taxon>Pomacea</taxon>
    </lineage>
</organism>
<dbReference type="InterPro" id="IPR001728">
    <property type="entry name" value="ThyrH_rcpt"/>
</dbReference>
<dbReference type="GO" id="GO:0043565">
    <property type="term" value="F:sequence-specific DNA binding"/>
    <property type="evidence" value="ECO:0007669"/>
    <property type="project" value="InterPro"/>
</dbReference>
<evidence type="ECO:0000256" key="7">
    <source>
        <dbReference type="ARBA" id="ARBA00023125"/>
    </source>
</evidence>
<evidence type="ECO:0000256" key="5">
    <source>
        <dbReference type="ARBA" id="ARBA00022833"/>
    </source>
</evidence>
<evidence type="ECO:0008006" key="16">
    <source>
        <dbReference type="Google" id="ProtNLM"/>
    </source>
</evidence>
<evidence type="ECO:0000313" key="14">
    <source>
        <dbReference type="EMBL" id="PVD34012.1"/>
    </source>
</evidence>
<dbReference type="STRING" id="400727.A0A2T7PKT5"/>
<name>A0A2T7PKT5_POMCA</name>
<keyword evidence="6 11" id="KW-0805">Transcription regulation</keyword>
<dbReference type="PRINTS" id="PR00047">
    <property type="entry name" value="STROIDFINGER"/>
</dbReference>
<evidence type="ECO:0000256" key="9">
    <source>
        <dbReference type="ARBA" id="ARBA00023170"/>
    </source>
</evidence>
<dbReference type="Gene3D" id="1.10.565.10">
    <property type="entry name" value="Retinoid X Receptor"/>
    <property type="match status" value="1"/>
</dbReference>
<dbReference type="CDD" id="cd07165">
    <property type="entry name" value="NR_DBD_DmE78_like"/>
    <property type="match status" value="1"/>
</dbReference>
<comment type="caution">
    <text evidence="14">The sequence shown here is derived from an EMBL/GenBank/DDBJ whole genome shotgun (WGS) entry which is preliminary data.</text>
</comment>
<dbReference type="InterPro" id="IPR035500">
    <property type="entry name" value="NHR-like_dom_sf"/>
</dbReference>
<comment type="similarity">
    <text evidence="2">Belongs to the nuclear hormone receptor family. NR1 subfamily.</text>
</comment>
<proteinExistence type="inferred from homology"/>
<evidence type="ECO:0000259" key="13">
    <source>
        <dbReference type="PROSITE" id="PS51843"/>
    </source>
</evidence>
<evidence type="ECO:0000313" key="15">
    <source>
        <dbReference type="Proteomes" id="UP000245119"/>
    </source>
</evidence>
<reference evidence="14 15" key="1">
    <citation type="submission" date="2018-04" db="EMBL/GenBank/DDBJ databases">
        <title>The genome of golden apple snail Pomacea canaliculata provides insight into stress tolerance and invasive adaptation.</title>
        <authorList>
            <person name="Liu C."/>
            <person name="Liu B."/>
            <person name="Ren Y."/>
            <person name="Zhang Y."/>
            <person name="Wang H."/>
            <person name="Li S."/>
            <person name="Jiang F."/>
            <person name="Yin L."/>
            <person name="Zhang G."/>
            <person name="Qian W."/>
            <person name="Fan W."/>
        </authorList>
    </citation>
    <scope>NUCLEOTIDE SEQUENCE [LARGE SCALE GENOMIC DNA]</scope>
    <source>
        <strain evidence="14">SZHN2017</strain>
        <tissue evidence="14">Muscle</tissue>
    </source>
</reference>
<dbReference type="GO" id="GO:0004879">
    <property type="term" value="F:nuclear receptor activity"/>
    <property type="evidence" value="ECO:0007669"/>
    <property type="project" value="InterPro"/>
</dbReference>